<name>A0ACA9Y3T4_9ASCO</name>
<sequence length="362" mass="40414">MSDLDSSRTAPLCSISRDFNVRRHVSEPGMKTDSLGGLPSVFSTVVPHSGTSDRPPTSYSETIEQTHELSRDSEGDFSIQQSPSLNVRTHREATKPPSAQLETILQSSQADDDSASFEVETEDSPQSIFTPEPEINYNSPPLDTLTELGIRKSIISDFSFTSGDAYQDYLEDRLVSWRPSESQHNTNIILNGKHPYNAETFGQPPRTNSGLFSFNWFSTKNNNDIEKQLNHQSPQEPRKSNSTAFYTASEFSSPNQEIRNLLKTVQFQPNSSNSFLPRTKTLRSNAAIHNTTAGESPTELAYTPYAIPLSEFELNYNRRSRGEEVDINAHYDLLGDEMLGIVNGSENFITSCFQGLSSLFQC</sequence>
<keyword evidence="2" id="KW-1185">Reference proteome</keyword>
<gene>
    <name evidence="1" type="ORF">CLIB1444_02S05556</name>
</gene>
<dbReference type="Proteomes" id="UP001152531">
    <property type="component" value="Unassembled WGS sequence"/>
</dbReference>
<evidence type="ECO:0000313" key="1">
    <source>
        <dbReference type="EMBL" id="CAH6719309.1"/>
    </source>
</evidence>
<dbReference type="EMBL" id="CALSDN010000002">
    <property type="protein sequence ID" value="CAH6719309.1"/>
    <property type="molecule type" value="Genomic_DNA"/>
</dbReference>
<comment type="caution">
    <text evidence="1">The sequence shown here is derived from an EMBL/GenBank/DDBJ whole genome shotgun (WGS) entry which is preliminary data.</text>
</comment>
<reference evidence="1" key="1">
    <citation type="submission" date="2022-06" db="EMBL/GenBank/DDBJ databases">
        <authorList>
            <person name="Legras J.-L."/>
            <person name="Devillers H."/>
            <person name="Grondin C."/>
        </authorList>
    </citation>
    <scope>NUCLEOTIDE SEQUENCE</scope>
    <source>
        <strain evidence="1">CLIB 1444</strain>
    </source>
</reference>
<proteinExistence type="predicted"/>
<protein>
    <submittedName>
        <fullName evidence="1">Uncharacterized protein</fullName>
    </submittedName>
</protein>
<organism evidence="1 2">
    <name type="scientific">[Candida] jaroonii</name>
    <dbReference type="NCBI Taxonomy" id="467808"/>
    <lineage>
        <taxon>Eukaryota</taxon>
        <taxon>Fungi</taxon>
        <taxon>Dikarya</taxon>
        <taxon>Ascomycota</taxon>
        <taxon>Saccharomycotina</taxon>
        <taxon>Pichiomycetes</taxon>
        <taxon>Debaryomycetaceae</taxon>
        <taxon>Yamadazyma</taxon>
    </lineage>
</organism>
<evidence type="ECO:0000313" key="2">
    <source>
        <dbReference type="Proteomes" id="UP001152531"/>
    </source>
</evidence>
<accession>A0ACA9Y3T4</accession>